<comment type="caution">
    <text evidence="5">The sequence shown here is derived from an EMBL/GenBank/DDBJ whole genome shotgun (WGS) entry which is preliminary data.</text>
</comment>
<dbReference type="EMBL" id="LDJR01000061">
    <property type="protein sequence ID" value="OAK67111.1"/>
    <property type="molecule type" value="Genomic_DNA"/>
</dbReference>
<dbReference type="SUPFAM" id="SSF53613">
    <property type="entry name" value="Ribokinase-like"/>
    <property type="match status" value="1"/>
</dbReference>
<evidence type="ECO:0000256" key="3">
    <source>
        <dbReference type="ARBA" id="ARBA00022777"/>
    </source>
</evidence>
<accession>A0A177ZGN3</accession>
<protein>
    <submittedName>
        <fullName evidence="5">2-dehydro-3-deoxygluconokinase</fullName>
    </submittedName>
</protein>
<dbReference type="Proteomes" id="UP000077881">
    <property type="component" value="Unassembled WGS sequence"/>
</dbReference>
<dbReference type="InterPro" id="IPR029056">
    <property type="entry name" value="Ribokinase-like"/>
</dbReference>
<keyword evidence="3 5" id="KW-0418">Kinase</keyword>
<dbReference type="PATRIC" id="fig|217031.6.peg.4637"/>
<feature type="domain" description="Carbohydrate kinase PfkB" evidence="4">
    <location>
        <begin position="3"/>
        <end position="317"/>
    </location>
</feature>
<name>A0A177ZGN3_9BACI</name>
<dbReference type="AlphaFoldDB" id="A0A177ZGN3"/>
<dbReference type="RefSeq" id="WP_057984763.1">
    <property type="nucleotide sequence ID" value="NZ_JAGGKH010000012.1"/>
</dbReference>
<dbReference type="Pfam" id="PF00294">
    <property type="entry name" value="PfkB"/>
    <property type="match status" value="1"/>
</dbReference>
<reference evidence="5 6" key="1">
    <citation type="submission" date="2015-05" db="EMBL/GenBank/DDBJ databases">
        <title>Comparison of genome.</title>
        <authorList>
            <person name="Zheng Z."/>
            <person name="Sun M."/>
        </authorList>
    </citation>
    <scope>NUCLEOTIDE SEQUENCE [LARGE SCALE GENOMIC DNA]</scope>
    <source>
        <strain evidence="5 6">G25-74</strain>
    </source>
</reference>
<keyword evidence="6" id="KW-1185">Reference proteome</keyword>
<evidence type="ECO:0000313" key="5">
    <source>
        <dbReference type="EMBL" id="OAK67111.1"/>
    </source>
</evidence>
<proteinExistence type="inferred from homology"/>
<dbReference type="CDD" id="cd01166">
    <property type="entry name" value="KdgK"/>
    <property type="match status" value="1"/>
</dbReference>
<evidence type="ECO:0000259" key="4">
    <source>
        <dbReference type="Pfam" id="PF00294"/>
    </source>
</evidence>
<evidence type="ECO:0000256" key="1">
    <source>
        <dbReference type="ARBA" id="ARBA00010688"/>
    </source>
</evidence>
<organism evidence="5 6">
    <name type="scientific">Lederbergia galactosidilytica</name>
    <dbReference type="NCBI Taxonomy" id="217031"/>
    <lineage>
        <taxon>Bacteria</taxon>
        <taxon>Bacillati</taxon>
        <taxon>Bacillota</taxon>
        <taxon>Bacilli</taxon>
        <taxon>Bacillales</taxon>
        <taxon>Bacillaceae</taxon>
        <taxon>Lederbergia</taxon>
    </lineage>
</organism>
<evidence type="ECO:0000313" key="6">
    <source>
        <dbReference type="Proteomes" id="UP000077881"/>
    </source>
</evidence>
<gene>
    <name evidence="5" type="ORF">ABB05_21345</name>
</gene>
<dbReference type="InterPro" id="IPR011611">
    <property type="entry name" value="PfkB_dom"/>
</dbReference>
<dbReference type="STRING" id="217031.ABB05_21345"/>
<dbReference type="OrthoDB" id="9813569at2"/>
<dbReference type="PANTHER" id="PTHR43320:SF2">
    <property type="entry name" value="2-DEHYDRO-3-DEOXYGLUCONOKINASE_2-DEHYDRO-3-DEOXYGALACTONOKINASE"/>
    <property type="match status" value="1"/>
</dbReference>
<dbReference type="InterPro" id="IPR052700">
    <property type="entry name" value="Carb_kinase_PfkB-like"/>
</dbReference>
<dbReference type="PANTHER" id="PTHR43320">
    <property type="entry name" value="SUGAR KINASE"/>
    <property type="match status" value="1"/>
</dbReference>
<keyword evidence="2" id="KW-0808">Transferase</keyword>
<evidence type="ECO:0000256" key="2">
    <source>
        <dbReference type="ARBA" id="ARBA00022679"/>
    </source>
</evidence>
<sequence length="337" mass="37441">MPKKIIAFGEVMMRLQVPGYELLAQANTLQYSFSGTGVNVASAMTKLGHEGYLVTKLPDNPLGDAAISFLQRLGIRKDFISRDGKYIGMYFLENGFGQRSSRVTYTNRLESTFNTADISDYNVDLIAEHADVIHFCGITLAMTDKVRESMKLLAKKVKEKGGIVCFDCNYRPSLWDGGYAKAKPHYEEMLSLADIVMMNEKDALYILGMETAKVTREEQLQELIPRVAEKYNIQTIAGTHRGVNKDNTHSLLGYMYKDRTFVFSENITFSVYDRIGAGDAYTTGILHGELSSFSPKKTVQFAASAGMLACTIVGDTPMSTEAEILSAMSGKIEDIKR</sequence>
<dbReference type="GO" id="GO:0016301">
    <property type="term" value="F:kinase activity"/>
    <property type="evidence" value="ECO:0007669"/>
    <property type="project" value="UniProtKB-KW"/>
</dbReference>
<comment type="similarity">
    <text evidence="1">Belongs to the carbohydrate kinase PfkB family.</text>
</comment>
<dbReference type="Gene3D" id="3.40.1190.20">
    <property type="match status" value="1"/>
</dbReference>